<keyword evidence="4" id="KW-0804">Transcription</keyword>
<dbReference type="PANTHER" id="PTHR43133:SF25">
    <property type="entry name" value="RNA POLYMERASE SIGMA FACTOR RFAY-RELATED"/>
    <property type="match status" value="1"/>
</dbReference>
<dbReference type="PANTHER" id="PTHR43133">
    <property type="entry name" value="RNA POLYMERASE ECF-TYPE SIGMA FACTO"/>
    <property type="match status" value="1"/>
</dbReference>
<dbReference type="SUPFAM" id="SSF88946">
    <property type="entry name" value="Sigma2 domain of RNA polymerase sigma factors"/>
    <property type="match status" value="1"/>
</dbReference>
<dbReference type="RefSeq" id="WP_380860470.1">
    <property type="nucleotide sequence ID" value="NZ_JBHRXV010000008.1"/>
</dbReference>
<dbReference type="NCBIfam" id="TIGR02937">
    <property type="entry name" value="sigma70-ECF"/>
    <property type="match status" value="1"/>
</dbReference>
<evidence type="ECO:0000256" key="4">
    <source>
        <dbReference type="ARBA" id="ARBA00023163"/>
    </source>
</evidence>
<comment type="caution">
    <text evidence="7">The sequence shown here is derived from an EMBL/GenBank/DDBJ whole genome shotgun (WGS) entry which is preliminary data.</text>
</comment>
<evidence type="ECO:0000259" key="5">
    <source>
        <dbReference type="Pfam" id="PF04542"/>
    </source>
</evidence>
<dbReference type="SUPFAM" id="SSF88659">
    <property type="entry name" value="Sigma3 and sigma4 domains of RNA polymerase sigma factors"/>
    <property type="match status" value="1"/>
</dbReference>
<keyword evidence="8" id="KW-1185">Reference proteome</keyword>
<proteinExistence type="inferred from homology"/>
<evidence type="ECO:0000256" key="2">
    <source>
        <dbReference type="ARBA" id="ARBA00023015"/>
    </source>
</evidence>
<evidence type="ECO:0000259" key="6">
    <source>
        <dbReference type="Pfam" id="PF08281"/>
    </source>
</evidence>
<dbReference type="InterPro" id="IPR036388">
    <property type="entry name" value="WH-like_DNA-bd_sf"/>
</dbReference>
<dbReference type="InterPro" id="IPR039425">
    <property type="entry name" value="RNA_pol_sigma-70-like"/>
</dbReference>
<evidence type="ECO:0000313" key="7">
    <source>
        <dbReference type="EMBL" id="MFC3712825.1"/>
    </source>
</evidence>
<dbReference type="Gene3D" id="1.10.10.10">
    <property type="entry name" value="Winged helix-like DNA-binding domain superfamily/Winged helix DNA-binding domain"/>
    <property type="match status" value="1"/>
</dbReference>
<dbReference type="EMBL" id="JBHRXV010000008">
    <property type="protein sequence ID" value="MFC3712825.1"/>
    <property type="molecule type" value="Genomic_DNA"/>
</dbReference>
<dbReference type="InterPro" id="IPR013249">
    <property type="entry name" value="RNA_pol_sigma70_r4_t2"/>
</dbReference>
<feature type="domain" description="RNA polymerase sigma-70 region 2" evidence="5">
    <location>
        <begin position="57"/>
        <end position="120"/>
    </location>
</feature>
<protein>
    <submittedName>
        <fullName evidence="7">Sigma-70 family RNA polymerase sigma factor</fullName>
    </submittedName>
</protein>
<dbReference type="CDD" id="cd06171">
    <property type="entry name" value="Sigma70_r4"/>
    <property type="match status" value="1"/>
</dbReference>
<keyword evidence="3" id="KW-0731">Sigma factor</keyword>
<evidence type="ECO:0000256" key="1">
    <source>
        <dbReference type="ARBA" id="ARBA00010641"/>
    </source>
</evidence>
<comment type="similarity">
    <text evidence="1">Belongs to the sigma-70 factor family. ECF subfamily.</text>
</comment>
<keyword evidence="2" id="KW-0805">Transcription regulation</keyword>
<dbReference type="Pfam" id="PF04542">
    <property type="entry name" value="Sigma70_r2"/>
    <property type="match status" value="1"/>
</dbReference>
<dbReference type="InterPro" id="IPR013325">
    <property type="entry name" value="RNA_pol_sigma_r2"/>
</dbReference>
<reference evidence="8" key="1">
    <citation type="journal article" date="2019" name="Int. J. Syst. Evol. Microbiol.">
        <title>The Global Catalogue of Microorganisms (GCM) 10K type strain sequencing project: providing services to taxonomists for standard genome sequencing and annotation.</title>
        <authorList>
            <consortium name="The Broad Institute Genomics Platform"/>
            <consortium name="The Broad Institute Genome Sequencing Center for Infectious Disease"/>
            <person name="Wu L."/>
            <person name="Ma J."/>
        </authorList>
    </citation>
    <scope>NUCLEOTIDE SEQUENCE [LARGE SCALE GENOMIC DNA]</scope>
    <source>
        <strain evidence="8">KCTC 42644</strain>
    </source>
</reference>
<dbReference type="Gene3D" id="1.10.1740.10">
    <property type="match status" value="1"/>
</dbReference>
<name>A0ABV7X9L6_9SPHN</name>
<dbReference type="Pfam" id="PF08281">
    <property type="entry name" value="Sigma70_r4_2"/>
    <property type="match status" value="1"/>
</dbReference>
<sequence>MSMRSNIGDLLKSAFVPDDQVMPRAFLDLLDQLAALEEGKPRPGALSDEAFKDQIAAVIPQLRAFGRSLSGSADRADDLVQEAVLRAWAARERFQEGTSFKAWTFTILRNLFLSQMRRTRFTAEWDELAAERVLAAPADQDRHIHVADVQRALNKLPAAQREALVLVGAGGVTYEEAAEICDCPIGTIKSRVARGRTALIAMIEGTEEDQLEALEA</sequence>
<dbReference type="InterPro" id="IPR014284">
    <property type="entry name" value="RNA_pol_sigma-70_dom"/>
</dbReference>
<dbReference type="InterPro" id="IPR013324">
    <property type="entry name" value="RNA_pol_sigma_r3/r4-like"/>
</dbReference>
<dbReference type="Proteomes" id="UP001595615">
    <property type="component" value="Unassembled WGS sequence"/>
</dbReference>
<organism evidence="7 8">
    <name type="scientific">Sphingoaurantiacus capsulatus</name>
    <dbReference type="NCBI Taxonomy" id="1771310"/>
    <lineage>
        <taxon>Bacteria</taxon>
        <taxon>Pseudomonadati</taxon>
        <taxon>Pseudomonadota</taxon>
        <taxon>Alphaproteobacteria</taxon>
        <taxon>Sphingomonadales</taxon>
        <taxon>Sphingosinicellaceae</taxon>
        <taxon>Sphingoaurantiacus</taxon>
    </lineage>
</organism>
<accession>A0ABV7X9L6</accession>
<dbReference type="InterPro" id="IPR007627">
    <property type="entry name" value="RNA_pol_sigma70_r2"/>
</dbReference>
<gene>
    <name evidence="7" type="ORF">ACFOMD_09605</name>
</gene>
<feature type="domain" description="RNA polymerase sigma factor 70 region 4 type 2" evidence="6">
    <location>
        <begin position="149"/>
        <end position="199"/>
    </location>
</feature>
<evidence type="ECO:0000256" key="3">
    <source>
        <dbReference type="ARBA" id="ARBA00023082"/>
    </source>
</evidence>
<evidence type="ECO:0000313" key="8">
    <source>
        <dbReference type="Proteomes" id="UP001595615"/>
    </source>
</evidence>